<dbReference type="Gene3D" id="3.10.350.10">
    <property type="entry name" value="LysM domain"/>
    <property type="match status" value="2"/>
</dbReference>
<dbReference type="Proteomes" id="UP000007435">
    <property type="component" value="Chromosome"/>
</dbReference>
<dbReference type="PANTHER" id="PTHR33734">
    <property type="entry name" value="LYSM DOMAIN-CONTAINING GPI-ANCHORED PROTEIN 2"/>
    <property type="match status" value="1"/>
</dbReference>
<feature type="domain" description="LysM" evidence="2">
    <location>
        <begin position="107"/>
        <end position="151"/>
    </location>
</feature>
<sequence length="205" mass="22638">MEYEERNRKPKQGASNTPAVVLVILFAIVVLLLYAGWNLMSDDASNIVDMKSIDSDLVQVDEKPVEEEDEDIVEEVTLPEPEKKEEKKKEVTPVVEKPTTSYKGETSTYTVKAGETFFAIANKFNTSSDNLQALNPDVNPSLIKEGVTKLKVPVQAVHTVGPGDILRVVANKYGISVEALMAANGKKKNFAERGEKLLIPHKNKI</sequence>
<organism evidence="3 4">
    <name type="scientific">Leadbetterella byssophila (strain DSM 17132 / JCM 16389 / KACC 11308 / NBRC 106382 / 4M15)</name>
    <dbReference type="NCBI Taxonomy" id="649349"/>
    <lineage>
        <taxon>Bacteria</taxon>
        <taxon>Pseudomonadati</taxon>
        <taxon>Bacteroidota</taxon>
        <taxon>Cytophagia</taxon>
        <taxon>Cytophagales</taxon>
        <taxon>Leadbetterellaceae</taxon>
        <taxon>Leadbetterella</taxon>
    </lineage>
</organism>
<dbReference type="EMBL" id="CP002305">
    <property type="protein sequence ID" value="ADQ16730.1"/>
    <property type="molecule type" value="Genomic_DNA"/>
</dbReference>
<gene>
    <name evidence="3" type="ordered locus">Lbys_1000</name>
</gene>
<dbReference type="PROSITE" id="PS51782">
    <property type="entry name" value="LYSM"/>
    <property type="match status" value="2"/>
</dbReference>
<reference evidence="3 4" key="2">
    <citation type="journal article" date="2011" name="Stand. Genomic Sci.">
        <title>Complete genome sequence of Leadbetterella byssophila type strain (4M15).</title>
        <authorList>
            <person name="Abt B."/>
            <person name="Teshima H."/>
            <person name="Lucas S."/>
            <person name="Lapidus A."/>
            <person name="Del Rio T.G."/>
            <person name="Nolan M."/>
            <person name="Tice H."/>
            <person name="Cheng J.F."/>
            <person name="Pitluck S."/>
            <person name="Liolios K."/>
            <person name="Pagani I."/>
            <person name="Ivanova N."/>
            <person name="Mavromatis K."/>
            <person name="Pati A."/>
            <person name="Tapia R."/>
            <person name="Han C."/>
            <person name="Goodwin L."/>
            <person name="Chen A."/>
            <person name="Palaniappan K."/>
            <person name="Land M."/>
            <person name="Hauser L."/>
            <person name="Chang Y.J."/>
            <person name="Jeffries C.D."/>
            <person name="Rohde M."/>
            <person name="Goker M."/>
            <person name="Tindall B.J."/>
            <person name="Detter J.C."/>
            <person name="Woyke T."/>
            <person name="Bristow J."/>
            <person name="Eisen J.A."/>
            <person name="Markowitz V."/>
            <person name="Hugenholtz P."/>
            <person name="Klenk H.P."/>
            <person name="Kyrpides N.C."/>
        </authorList>
    </citation>
    <scope>NUCLEOTIDE SEQUENCE [LARGE SCALE GENOMIC DNA]</scope>
    <source>
        <strain evidence="4">DSM 17132 / JCM 16389 / KACC 11308 / NBRC 106382 / 4M15</strain>
    </source>
</reference>
<dbReference type="OrthoDB" id="912393at2"/>
<dbReference type="Pfam" id="PF01476">
    <property type="entry name" value="LysM"/>
    <property type="match status" value="2"/>
</dbReference>
<dbReference type="PANTHER" id="PTHR33734:SF22">
    <property type="entry name" value="MEMBRANE-BOUND LYTIC MUREIN TRANSGLYCOSYLASE D"/>
    <property type="match status" value="1"/>
</dbReference>
<protein>
    <submittedName>
        <fullName evidence="3">Peptidoglycan-binding lysin domain</fullName>
    </submittedName>
</protein>
<evidence type="ECO:0000313" key="4">
    <source>
        <dbReference type="Proteomes" id="UP000007435"/>
    </source>
</evidence>
<reference key="1">
    <citation type="submission" date="2010-11" db="EMBL/GenBank/DDBJ databases">
        <title>The complete genome of Leadbetterella byssophila DSM 17132.</title>
        <authorList>
            <consortium name="US DOE Joint Genome Institute (JGI-PGF)"/>
            <person name="Lucas S."/>
            <person name="Copeland A."/>
            <person name="Lapidus A."/>
            <person name="Glavina del Rio T."/>
            <person name="Dalin E."/>
            <person name="Tice H."/>
            <person name="Bruce D."/>
            <person name="Goodwin L."/>
            <person name="Pitluck S."/>
            <person name="Kyrpides N."/>
            <person name="Mavromatis K."/>
            <person name="Ivanova N."/>
            <person name="Teshima H."/>
            <person name="Brettin T."/>
            <person name="Detter J.C."/>
            <person name="Han C."/>
            <person name="Tapia R."/>
            <person name="Land M."/>
            <person name="Hauser L."/>
            <person name="Markowitz V."/>
            <person name="Cheng J.-F."/>
            <person name="Hugenholtz P."/>
            <person name="Woyke T."/>
            <person name="Wu D."/>
            <person name="Tindall B."/>
            <person name="Pomrenke H.G."/>
            <person name="Brambilla E."/>
            <person name="Klenk H.-P."/>
            <person name="Eisen J.A."/>
        </authorList>
    </citation>
    <scope>NUCLEOTIDE SEQUENCE [LARGE SCALE GENOMIC DNA]</scope>
    <source>
        <strain>DSM 17132</strain>
    </source>
</reference>
<accession>E4RS78</accession>
<keyword evidence="1" id="KW-0472">Membrane</keyword>
<dbReference type="SMART" id="SM00257">
    <property type="entry name" value="LysM"/>
    <property type="match status" value="2"/>
</dbReference>
<dbReference type="STRING" id="649349.Lbys_1000"/>
<dbReference type="InterPro" id="IPR036779">
    <property type="entry name" value="LysM_dom_sf"/>
</dbReference>
<dbReference type="RefSeq" id="WP_013407781.1">
    <property type="nucleotide sequence ID" value="NC_014655.1"/>
</dbReference>
<proteinExistence type="predicted"/>
<evidence type="ECO:0000259" key="2">
    <source>
        <dbReference type="PROSITE" id="PS51782"/>
    </source>
</evidence>
<evidence type="ECO:0000256" key="1">
    <source>
        <dbReference type="SAM" id="Phobius"/>
    </source>
</evidence>
<dbReference type="CDD" id="cd00118">
    <property type="entry name" value="LysM"/>
    <property type="match status" value="2"/>
</dbReference>
<dbReference type="InterPro" id="IPR018392">
    <property type="entry name" value="LysM"/>
</dbReference>
<keyword evidence="1" id="KW-0812">Transmembrane</keyword>
<dbReference type="AlphaFoldDB" id="E4RS78"/>
<keyword evidence="1" id="KW-1133">Transmembrane helix</keyword>
<evidence type="ECO:0000313" key="3">
    <source>
        <dbReference type="EMBL" id="ADQ16730.1"/>
    </source>
</evidence>
<dbReference type="eggNOG" id="COG1388">
    <property type="taxonomic scope" value="Bacteria"/>
</dbReference>
<feature type="domain" description="LysM" evidence="2">
    <location>
        <begin position="156"/>
        <end position="199"/>
    </location>
</feature>
<dbReference type="KEGG" id="lby:Lbys_1000"/>
<dbReference type="SUPFAM" id="SSF54106">
    <property type="entry name" value="LysM domain"/>
    <property type="match status" value="2"/>
</dbReference>
<keyword evidence="4" id="KW-1185">Reference proteome</keyword>
<name>E4RS78_LEAB4</name>
<dbReference type="HOGENOM" id="CLU_1203378_0_0_10"/>
<feature type="transmembrane region" description="Helical" evidence="1">
    <location>
        <begin position="20"/>
        <end position="40"/>
    </location>
</feature>